<feature type="domain" description="Transcription regulator PadR N-terminal" evidence="1">
    <location>
        <begin position="5"/>
        <end position="80"/>
    </location>
</feature>
<proteinExistence type="predicted"/>
<evidence type="ECO:0000313" key="2">
    <source>
        <dbReference type="EMBL" id="QVI24827.1"/>
    </source>
</evidence>
<protein>
    <submittedName>
        <fullName evidence="2">PadR family transcriptional regulator</fullName>
    </submittedName>
</protein>
<dbReference type="PANTHER" id="PTHR43252">
    <property type="entry name" value="TRANSCRIPTIONAL REGULATOR YQJI"/>
    <property type="match status" value="1"/>
</dbReference>
<gene>
    <name evidence="2" type="ORF">KHQ06_12495</name>
</gene>
<reference evidence="2 3" key="1">
    <citation type="submission" date="2021-04" db="EMBL/GenBank/DDBJ databases">
        <title>Nocardia tengchongensis.</title>
        <authorList>
            <person name="Zhuang k."/>
            <person name="Ran Y."/>
            <person name="Li W."/>
        </authorList>
    </citation>
    <scope>NUCLEOTIDE SEQUENCE [LARGE SCALE GENOMIC DNA]</scope>
    <source>
        <strain evidence="2 3">CFH S0057</strain>
    </source>
</reference>
<dbReference type="InterPro" id="IPR005149">
    <property type="entry name" value="Tscrpt_reg_PadR_N"/>
</dbReference>
<evidence type="ECO:0000313" key="3">
    <source>
        <dbReference type="Proteomes" id="UP000683310"/>
    </source>
</evidence>
<organism evidence="2 3">
    <name type="scientific">Nocardia tengchongensis</name>
    <dbReference type="NCBI Taxonomy" id="2055889"/>
    <lineage>
        <taxon>Bacteria</taxon>
        <taxon>Bacillati</taxon>
        <taxon>Actinomycetota</taxon>
        <taxon>Actinomycetes</taxon>
        <taxon>Mycobacteriales</taxon>
        <taxon>Nocardiaceae</taxon>
        <taxon>Nocardia</taxon>
    </lineage>
</organism>
<dbReference type="Gene3D" id="1.10.10.10">
    <property type="entry name" value="Winged helix-like DNA-binding domain superfamily/Winged helix DNA-binding domain"/>
    <property type="match status" value="1"/>
</dbReference>
<name>A0ABX8CY75_9NOCA</name>
<dbReference type="Pfam" id="PF03551">
    <property type="entry name" value="PadR"/>
    <property type="match status" value="1"/>
</dbReference>
<dbReference type="EMBL" id="CP074371">
    <property type="protein sequence ID" value="QVI24827.1"/>
    <property type="molecule type" value="Genomic_DNA"/>
</dbReference>
<evidence type="ECO:0000259" key="1">
    <source>
        <dbReference type="Pfam" id="PF03551"/>
    </source>
</evidence>
<dbReference type="Proteomes" id="UP000683310">
    <property type="component" value="Chromosome"/>
</dbReference>
<dbReference type="SUPFAM" id="SSF46785">
    <property type="entry name" value="Winged helix' DNA-binding domain"/>
    <property type="match status" value="1"/>
</dbReference>
<dbReference type="InterPro" id="IPR036390">
    <property type="entry name" value="WH_DNA-bd_sf"/>
</dbReference>
<dbReference type="PANTHER" id="PTHR43252:SF7">
    <property type="entry name" value="TRANSCRIPTIONAL REGULATOR YQJI"/>
    <property type="match status" value="1"/>
</dbReference>
<accession>A0ABX8CY75</accession>
<keyword evidence="3" id="KW-1185">Reference proteome</keyword>
<sequence>MAMLVLALLEERPMHPYEMYQLLLSRHEDEFTKIKPGSLYHTVARLTDQELIAAESTDRAGNRPERTTYRIRTAGHAALRTRVRDLLREPANEYPPFVTGLAEAHNLPVDEVIDALRERVASIEARVAELTALRDLAAASEVPRRYWMRVDYIRAHSTAEVTWLRGLIAELESGELEWEPFDTESCERVDTRTHSQG</sequence>
<dbReference type="InterPro" id="IPR036388">
    <property type="entry name" value="WH-like_DNA-bd_sf"/>
</dbReference>